<gene>
    <name evidence="2" type="ORF">METZ01_LOCUS95247</name>
</gene>
<dbReference type="AlphaFoldDB" id="A0A381VS82"/>
<feature type="transmembrane region" description="Helical" evidence="1">
    <location>
        <begin position="40"/>
        <end position="59"/>
    </location>
</feature>
<proteinExistence type="predicted"/>
<keyword evidence="1" id="KW-0812">Transmembrane</keyword>
<sequence>MDRIRLLLRIIGYAGFSLFFIQILNLYLEIFKHNVQFIKISFITGIVSLFILVLVDRLINKEDKYYAKHVEK</sequence>
<feature type="transmembrane region" description="Helical" evidence="1">
    <location>
        <begin position="7"/>
        <end position="28"/>
    </location>
</feature>
<name>A0A381VS82_9ZZZZ</name>
<dbReference type="EMBL" id="UINC01009453">
    <property type="protein sequence ID" value="SVA42393.1"/>
    <property type="molecule type" value="Genomic_DNA"/>
</dbReference>
<reference evidence="2" key="1">
    <citation type="submission" date="2018-05" db="EMBL/GenBank/DDBJ databases">
        <authorList>
            <person name="Lanie J.A."/>
            <person name="Ng W.-L."/>
            <person name="Kazmierczak K.M."/>
            <person name="Andrzejewski T.M."/>
            <person name="Davidsen T.M."/>
            <person name="Wayne K.J."/>
            <person name="Tettelin H."/>
            <person name="Glass J.I."/>
            <person name="Rusch D."/>
            <person name="Podicherti R."/>
            <person name="Tsui H.-C.T."/>
            <person name="Winkler M.E."/>
        </authorList>
    </citation>
    <scope>NUCLEOTIDE SEQUENCE</scope>
</reference>
<accession>A0A381VS82</accession>
<keyword evidence="1" id="KW-0472">Membrane</keyword>
<protein>
    <submittedName>
        <fullName evidence="2">Uncharacterized protein</fullName>
    </submittedName>
</protein>
<keyword evidence="1" id="KW-1133">Transmembrane helix</keyword>
<evidence type="ECO:0000313" key="2">
    <source>
        <dbReference type="EMBL" id="SVA42393.1"/>
    </source>
</evidence>
<organism evidence="2">
    <name type="scientific">marine metagenome</name>
    <dbReference type="NCBI Taxonomy" id="408172"/>
    <lineage>
        <taxon>unclassified sequences</taxon>
        <taxon>metagenomes</taxon>
        <taxon>ecological metagenomes</taxon>
    </lineage>
</organism>
<evidence type="ECO:0000256" key="1">
    <source>
        <dbReference type="SAM" id="Phobius"/>
    </source>
</evidence>